<dbReference type="InterPro" id="IPR036249">
    <property type="entry name" value="Thioredoxin-like_sf"/>
</dbReference>
<reference evidence="3" key="1">
    <citation type="journal article" date="2019" name="Int. J. Syst. Evol. Microbiol.">
        <title>The Global Catalogue of Microorganisms (GCM) 10K type strain sequencing project: providing services to taxonomists for standard genome sequencing and annotation.</title>
        <authorList>
            <consortium name="The Broad Institute Genomics Platform"/>
            <consortium name="The Broad Institute Genome Sequencing Center for Infectious Disease"/>
            <person name="Wu L."/>
            <person name="Ma J."/>
        </authorList>
    </citation>
    <scope>NUCLEOTIDE SEQUENCE [LARGE SCALE GENOMIC DNA]</scope>
    <source>
        <strain evidence="3">CGMCC 1.12931</strain>
    </source>
</reference>
<dbReference type="InterPro" id="IPR013766">
    <property type="entry name" value="Thioredoxin_domain"/>
</dbReference>
<dbReference type="PROSITE" id="PS51352">
    <property type="entry name" value="THIOREDOXIN_2"/>
    <property type="match status" value="1"/>
</dbReference>
<dbReference type="Pfam" id="PF13098">
    <property type="entry name" value="Thioredoxin_2"/>
    <property type="match status" value="1"/>
</dbReference>
<name>A0ABQ1SII2_9FLAO</name>
<accession>A0ABQ1SII2</accession>
<protein>
    <submittedName>
        <fullName evidence="2">Thioredoxin</fullName>
    </submittedName>
</protein>
<dbReference type="InterPro" id="IPR012336">
    <property type="entry name" value="Thioredoxin-like_fold"/>
</dbReference>
<gene>
    <name evidence="2" type="ORF">GCM10010832_18370</name>
</gene>
<dbReference type="Proteomes" id="UP000599179">
    <property type="component" value="Unassembled WGS sequence"/>
</dbReference>
<sequence>MYISTVIKYKSNLEMKKLVILAIVLVSFFGLNAQNVNWMSMNEALAAQEKEPKKIFMDAYTDWCGPCKTLDKKTLNHPKVAAYLNKHFYPVKFNAEGTEKIMYKDFEYTNPNHDPNRKGRNAQHFLANALNISAYPTLVFFDEEGEVIAPVVGYKTPEQLELYLKMIKSDDYKEITTAEDWEAYQKGFKSTF</sequence>
<proteinExistence type="predicted"/>
<evidence type="ECO:0000313" key="3">
    <source>
        <dbReference type="Proteomes" id="UP000599179"/>
    </source>
</evidence>
<organism evidence="2 3">
    <name type="scientific">Psychroflexus planctonicus</name>
    <dbReference type="NCBI Taxonomy" id="1526575"/>
    <lineage>
        <taxon>Bacteria</taxon>
        <taxon>Pseudomonadati</taxon>
        <taxon>Bacteroidota</taxon>
        <taxon>Flavobacteriia</taxon>
        <taxon>Flavobacteriales</taxon>
        <taxon>Flavobacteriaceae</taxon>
        <taxon>Psychroflexus</taxon>
    </lineage>
</organism>
<dbReference type="SUPFAM" id="SSF52833">
    <property type="entry name" value="Thioredoxin-like"/>
    <property type="match status" value="1"/>
</dbReference>
<feature type="domain" description="Thioredoxin" evidence="1">
    <location>
        <begin position="20"/>
        <end position="169"/>
    </location>
</feature>
<evidence type="ECO:0000259" key="1">
    <source>
        <dbReference type="PROSITE" id="PS51352"/>
    </source>
</evidence>
<comment type="caution">
    <text evidence="2">The sequence shown here is derived from an EMBL/GenBank/DDBJ whole genome shotgun (WGS) entry which is preliminary data.</text>
</comment>
<dbReference type="EMBL" id="BMGM01000007">
    <property type="protein sequence ID" value="GGE38431.1"/>
    <property type="molecule type" value="Genomic_DNA"/>
</dbReference>
<evidence type="ECO:0000313" key="2">
    <source>
        <dbReference type="EMBL" id="GGE38431.1"/>
    </source>
</evidence>
<dbReference type="Gene3D" id="3.40.30.10">
    <property type="entry name" value="Glutaredoxin"/>
    <property type="match status" value="1"/>
</dbReference>
<keyword evidence="3" id="KW-1185">Reference proteome</keyword>